<dbReference type="EMBL" id="CAJOBC010000725">
    <property type="protein sequence ID" value="CAF3619213.1"/>
    <property type="molecule type" value="Genomic_DNA"/>
</dbReference>
<dbReference type="PANTHER" id="PTHR34043">
    <property type="entry name" value="ALPHA/BETA-HYDROLASES SUPERFAMILY PROTEIN"/>
    <property type="match status" value="1"/>
</dbReference>
<comment type="subcellular location">
    <subcellularLocation>
        <location evidence="1">Secreted</location>
    </subcellularLocation>
</comment>
<dbReference type="InterPro" id="IPR029058">
    <property type="entry name" value="AB_hydrolase_fold"/>
</dbReference>
<evidence type="ECO:0000313" key="8">
    <source>
        <dbReference type="EMBL" id="CAF3619213.1"/>
    </source>
</evidence>
<name>A0A813UT87_9BILA</name>
<gene>
    <name evidence="7" type="ORF">GPM918_LOCUS5105</name>
    <name evidence="8" type="ORF">SRO942_LOCUS5110</name>
</gene>
<sequence length="469" mass="53368">MIVKGQETRQAKLTLPPVVFVSGFLTSVKHEWKQAAVSMSERSTQRSLITALIGPVSSVMDRARELFYCLKGGRVDYGLEHSKKAGHNQFGKIYEHGLYECWSEQNPIHIFGHSLGGPTSLALQSQLEQQLFPGYETSASWIRSITCVSAPMLGTTVSYLLGSCETVPGAVKVLSIGSFLTRAIHLYEWLDLKFLKTKVDFQLGHWNLAKSFQPLAFISSVWNLICGLTGFSPIILSTDNAAFDLTIEGMKLLVDRHIRTFNCSFYQSYTTSYATTDDYSCKTNSINEGLKYQRNRNIKTLPFYFRHLFHSIRQYRCPTPKHDQLQIVGLTYCDADWAENDGCVNTISQAHPHACTLISRQPLNNIYEEKYNIDQSSRVQRHIHCEHRSLHLMSNSHSEGLVTNGSNCSFPEITPPECSLGVWHVYSTVDISHYGLCWGGRNRSQQRQFFNHTYDKLDYFDQITSRKKQ</sequence>
<feature type="domain" description="Lipase-like C-terminal" evidence="6">
    <location>
        <begin position="50"/>
        <end position="274"/>
    </location>
</feature>
<dbReference type="EMBL" id="CAJNOQ010000724">
    <property type="protein sequence ID" value="CAF0832017.1"/>
    <property type="molecule type" value="Genomic_DNA"/>
</dbReference>
<evidence type="ECO:0000256" key="5">
    <source>
        <dbReference type="ARBA" id="ARBA00023098"/>
    </source>
</evidence>
<keyword evidence="9" id="KW-1185">Reference proteome</keyword>
<evidence type="ECO:0000259" key="6">
    <source>
        <dbReference type="Pfam" id="PF24708"/>
    </source>
</evidence>
<evidence type="ECO:0000313" key="7">
    <source>
        <dbReference type="EMBL" id="CAF0832017.1"/>
    </source>
</evidence>
<keyword evidence="2" id="KW-0964">Secreted</keyword>
<comment type="caution">
    <text evidence="7">The sequence shown here is derived from an EMBL/GenBank/DDBJ whole genome shotgun (WGS) entry which is preliminary data.</text>
</comment>
<accession>A0A813UT87</accession>
<dbReference type="Proteomes" id="UP000681722">
    <property type="component" value="Unassembled WGS sequence"/>
</dbReference>
<keyword evidence="4" id="KW-0378">Hydrolase</keyword>
<proteinExistence type="predicted"/>
<dbReference type="AlphaFoldDB" id="A0A813UT87"/>
<dbReference type="SUPFAM" id="SSF53474">
    <property type="entry name" value="alpha/beta-Hydrolases"/>
    <property type="match status" value="1"/>
</dbReference>
<evidence type="ECO:0000256" key="3">
    <source>
        <dbReference type="ARBA" id="ARBA00022729"/>
    </source>
</evidence>
<keyword evidence="5" id="KW-0443">Lipid metabolism</keyword>
<dbReference type="Gene3D" id="3.40.50.1820">
    <property type="entry name" value="alpha/beta hydrolase"/>
    <property type="match status" value="1"/>
</dbReference>
<dbReference type="Proteomes" id="UP000663829">
    <property type="component" value="Unassembled WGS sequence"/>
</dbReference>
<evidence type="ECO:0000256" key="1">
    <source>
        <dbReference type="ARBA" id="ARBA00004613"/>
    </source>
</evidence>
<evidence type="ECO:0000256" key="2">
    <source>
        <dbReference type="ARBA" id="ARBA00022525"/>
    </source>
</evidence>
<dbReference type="InterPro" id="IPR056304">
    <property type="entry name" value="Lip-like_C"/>
</dbReference>
<protein>
    <recommendedName>
        <fullName evidence="6">Lipase-like C-terminal domain-containing protein</fullName>
    </recommendedName>
</protein>
<dbReference type="GO" id="GO:0006629">
    <property type="term" value="P:lipid metabolic process"/>
    <property type="evidence" value="ECO:0007669"/>
    <property type="project" value="UniProtKB-KW"/>
</dbReference>
<organism evidence="7 9">
    <name type="scientific">Didymodactylos carnosus</name>
    <dbReference type="NCBI Taxonomy" id="1234261"/>
    <lineage>
        <taxon>Eukaryota</taxon>
        <taxon>Metazoa</taxon>
        <taxon>Spiralia</taxon>
        <taxon>Gnathifera</taxon>
        <taxon>Rotifera</taxon>
        <taxon>Eurotatoria</taxon>
        <taxon>Bdelloidea</taxon>
        <taxon>Philodinida</taxon>
        <taxon>Philodinidae</taxon>
        <taxon>Didymodactylos</taxon>
    </lineage>
</organism>
<keyword evidence="3" id="KW-0732">Signal</keyword>
<dbReference type="GO" id="GO:0005576">
    <property type="term" value="C:extracellular region"/>
    <property type="evidence" value="ECO:0007669"/>
    <property type="project" value="UniProtKB-SubCell"/>
</dbReference>
<dbReference type="GO" id="GO:0016787">
    <property type="term" value="F:hydrolase activity"/>
    <property type="evidence" value="ECO:0007669"/>
    <property type="project" value="UniProtKB-KW"/>
</dbReference>
<dbReference type="PANTHER" id="PTHR34043:SF3">
    <property type="entry name" value="ALPHA_BETA-HYDROLASES SUPERFAMILY PROTEIN"/>
    <property type="match status" value="1"/>
</dbReference>
<dbReference type="Pfam" id="PF24708">
    <property type="entry name" value="Lip_C"/>
    <property type="match status" value="1"/>
</dbReference>
<evidence type="ECO:0000313" key="9">
    <source>
        <dbReference type="Proteomes" id="UP000663829"/>
    </source>
</evidence>
<dbReference type="OrthoDB" id="6222346at2759"/>
<reference evidence="7" key="1">
    <citation type="submission" date="2021-02" db="EMBL/GenBank/DDBJ databases">
        <authorList>
            <person name="Nowell W R."/>
        </authorList>
    </citation>
    <scope>NUCLEOTIDE SEQUENCE</scope>
</reference>
<evidence type="ECO:0000256" key="4">
    <source>
        <dbReference type="ARBA" id="ARBA00022801"/>
    </source>
</evidence>